<evidence type="ECO:0000259" key="5">
    <source>
        <dbReference type="PROSITE" id="PS51462"/>
    </source>
</evidence>
<dbReference type="PANTHER" id="PTHR42904:SF12">
    <property type="entry name" value="ADP-RIBOSE PYROPHOSPHATASE-RELATED"/>
    <property type="match status" value="1"/>
</dbReference>
<dbReference type="InterPro" id="IPR000086">
    <property type="entry name" value="NUDIX_hydrolase_dom"/>
</dbReference>
<dbReference type="GO" id="GO:0035529">
    <property type="term" value="F:NADH pyrophosphatase activity"/>
    <property type="evidence" value="ECO:0007669"/>
    <property type="project" value="TreeGrafter"/>
</dbReference>
<dbReference type="InterPro" id="IPR020476">
    <property type="entry name" value="Nudix_hydrolase"/>
</dbReference>
<dbReference type="EC" id="3.6.1.-" evidence="6"/>
<dbReference type="InterPro" id="IPR015797">
    <property type="entry name" value="NUDIX_hydrolase-like_dom_sf"/>
</dbReference>
<dbReference type="EMBL" id="SJPV01000001">
    <property type="protein sequence ID" value="TWU41735.1"/>
    <property type="molecule type" value="Genomic_DNA"/>
</dbReference>
<keyword evidence="3 6" id="KW-0378">Hydrolase</keyword>
<protein>
    <submittedName>
        <fullName evidence="6">GDP-mannose mannosyl hydrolase</fullName>
        <ecNumber evidence="6">3.6.1.-</ecNumber>
    </submittedName>
</protein>
<dbReference type="CDD" id="cd04681">
    <property type="entry name" value="NUDIX_Hydrolase"/>
    <property type="match status" value="1"/>
</dbReference>
<reference evidence="6 7" key="1">
    <citation type="submission" date="2019-02" db="EMBL/GenBank/DDBJ databases">
        <title>Deep-cultivation of Planctomycetes and their phenomic and genomic characterization uncovers novel biology.</title>
        <authorList>
            <person name="Wiegand S."/>
            <person name="Jogler M."/>
            <person name="Boedeker C."/>
            <person name="Pinto D."/>
            <person name="Vollmers J."/>
            <person name="Rivas-Marin E."/>
            <person name="Kohn T."/>
            <person name="Peeters S.H."/>
            <person name="Heuer A."/>
            <person name="Rast P."/>
            <person name="Oberbeckmann S."/>
            <person name="Bunk B."/>
            <person name="Jeske O."/>
            <person name="Meyerdierks A."/>
            <person name="Storesund J.E."/>
            <person name="Kallscheuer N."/>
            <person name="Luecker S."/>
            <person name="Lage O.M."/>
            <person name="Pohl T."/>
            <person name="Merkel B.J."/>
            <person name="Hornburger P."/>
            <person name="Mueller R.-W."/>
            <person name="Bruemmer F."/>
            <person name="Labrenz M."/>
            <person name="Spormann A.M."/>
            <person name="Op Den Camp H."/>
            <person name="Overmann J."/>
            <person name="Amann R."/>
            <person name="Jetten M.S.M."/>
            <person name="Mascher T."/>
            <person name="Medema M.H."/>
            <person name="Devos D.P."/>
            <person name="Kaster A.-K."/>
            <person name="Ovreas L."/>
            <person name="Rohde M."/>
            <person name="Galperin M.Y."/>
            <person name="Jogler C."/>
        </authorList>
    </citation>
    <scope>NUCLEOTIDE SEQUENCE [LARGE SCALE GENOMIC DNA]</scope>
    <source>
        <strain evidence="6 7">Poly41</strain>
    </source>
</reference>
<dbReference type="GO" id="GO:0046872">
    <property type="term" value="F:metal ion binding"/>
    <property type="evidence" value="ECO:0007669"/>
    <property type="project" value="UniProtKB-KW"/>
</dbReference>
<evidence type="ECO:0000256" key="2">
    <source>
        <dbReference type="ARBA" id="ARBA00022723"/>
    </source>
</evidence>
<accession>A0A5C6DZ86</accession>
<dbReference type="Pfam" id="PF00293">
    <property type="entry name" value="NUDIX"/>
    <property type="match status" value="1"/>
</dbReference>
<dbReference type="PRINTS" id="PR00502">
    <property type="entry name" value="NUDIXFAMILY"/>
</dbReference>
<dbReference type="PANTHER" id="PTHR42904">
    <property type="entry name" value="NUDIX HYDROLASE, NUDC SUBFAMILY"/>
    <property type="match status" value="1"/>
</dbReference>
<keyword evidence="4" id="KW-0460">Magnesium</keyword>
<evidence type="ECO:0000313" key="6">
    <source>
        <dbReference type="EMBL" id="TWU41735.1"/>
    </source>
</evidence>
<sequence length="187" mass="20932">MTKKQGMSATQSEVPIEQAHRFCPSCGVKNPHVGRVPFRCPECAFANFFGPVAAVGALVTNDQGQLLLVRRARDPGQGKWGLPGGFVDRDETIEDALAREVYEETQLTLAQRHLMMTHPNHYHYGGIIVSVIDLFFVCKAEDDTVIRLETSELTEFRWVDATSELFGQMAFESNRIAIDRWVATTTT</sequence>
<dbReference type="RefSeq" id="WP_231615291.1">
    <property type="nucleotide sequence ID" value="NZ_SJPV01000001.1"/>
</dbReference>
<name>A0A5C6DZ86_9BACT</name>
<gene>
    <name evidence="6" type="primary">gmm</name>
    <name evidence="6" type="ORF">Poly41_00270</name>
</gene>
<dbReference type="Proteomes" id="UP000319143">
    <property type="component" value="Unassembled WGS sequence"/>
</dbReference>
<evidence type="ECO:0000256" key="3">
    <source>
        <dbReference type="ARBA" id="ARBA00022801"/>
    </source>
</evidence>
<keyword evidence="7" id="KW-1185">Reference proteome</keyword>
<dbReference type="AlphaFoldDB" id="A0A5C6DZ86"/>
<dbReference type="Gene3D" id="3.90.79.10">
    <property type="entry name" value="Nucleoside Triphosphate Pyrophosphohydrolase"/>
    <property type="match status" value="1"/>
</dbReference>
<comment type="caution">
    <text evidence="6">The sequence shown here is derived from an EMBL/GenBank/DDBJ whole genome shotgun (WGS) entry which is preliminary data.</text>
</comment>
<feature type="domain" description="Nudix hydrolase" evidence="5">
    <location>
        <begin position="50"/>
        <end position="184"/>
    </location>
</feature>
<dbReference type="InterPro" id="IPR050241">
    <property type="entry name" value="NAD-cap_RNA_hydrolase_NudC"/>
</dbReference>
<dbReference type="GO" id="GO:0005829">
    <property type="term" value="C:cytosol"/>
    <property type="evidence" value="ECO:0007669"/>
    <property type="project" value="TreeGrafter"/>
</dbReference>
<dbReference type="GO" id="GO:0006742">
    <property type="term" value="P:NADP+ catabolic process"/>
    <property type="evidence" value="ECO:0007669"/>
    <property type="project" value="TreeGrafter"/>
</dbReference>
<comment type="cofactor">
    <cofactor evidence="1">
        <name>Mg(2+)</name>
        <dbReference type="ChEBI" id="CHEBI:18420"/>
    </cofactor>
</comment>
<evidence type="ECO:0000256" key="1">
    <source>
        <dbReference type="ARBA" id="ARBA00001946"/>
    </source>
</evidence>
<dbReference type="GO" id="GO:0019677">
    <property type="term" value="P:NAD+ catabolic process"/>
    <property type="evidence" value="ECO:0007669"/>
    <property type="project" value="TreeGrafter"/>
</dbReference>
<dbReference type="SUPFAM" id="SSF55811">
    <property type="entry name" value="Nudix"/>
    <property type="match status" value="1"/>
</dbReference>
<evidence type="ECO:0000256" key="4">
    <source>
        <dbReference type="ARBA" id="ARBA00022842"/>
    </source>
</evidence>
<keyword evidence="2" id="KW-0479">Metal-binding</keyword>
<proteinExistence type="predicted"/>
<dbReference type="PROSITE" id="PS51462">
    <property type="entry name" value="NUDIX"/>
    <property type="match status" value="1"/>
</dbReference>
<evidence type="ECO:0000313" key="7">
    <source>
        <dbReference type="Proteomes" id="UP000319143"/>
    </source>
</evidence>
<organism evidence="6 7">
    <name type="scientific">Novipirellula artificiosorum</name>
    <dbReference type="NCBI Taxonomy" id="2528016"/>
    <lineage>
        <taxon>Bacteria</taxon>
        <taxon>Pseudomonadati</taxon>
        <taxon>Planctomycetota</taxon>
        <taxon>Planctomycetia</taxon>
        <taxon>Pirellulales</taxon>
        <taxon>Pirellulaceae</taxon>
        <taxon>Novipirellula</taxon>
    </lineage>
</organism>